<accession>A0ABM8M2I8</accession>
<keyword evidence="1" id="KW-0812">Transmembrane</keyword>
<name>A0ABM8M2I8_9BURK</name>
<keyword evidence="1" id="KW-0472">Membrane</keyword>
<reference evidence="2 3" key="1">
    <citation type="submission" date="2020-04" db="EMBL/GenBank/DDBJ databases">
        <authorList>
            <person name="De Canck E."/>
        </authorList>
    </citation>
    <scope>NUCLEOTIDE SEQUENCE [LARGE SCALE GENOMIC DNA]</scope>
    <source>
        <strain evidence="2 3">LMG 7053</strain>
    </source>
</reference>
<dbReference type="Proteomes" id="UP000494161">
    <property type="component" value="Unassembled WGS sequence"/>
</dbReference>
<keyword evidence="3" id="KW-1185">Reference proteome</keyword>
<dbReference type="EMBL" id="CADILJ010000065">
    <property type="protein sequence ID" value="CAB3955744.1"/>
    <property type="molecule type" value="Genomic_DNA"/>
</dbReference>
<feature type="transmembrane region" description="Helical" evidence="1">
    <location>
        <begin position="6"/>
        <end position="27"/>
    </location>
</feature>
<keyword evidence="1" id="KW-1133">Transmembrane helix</keyword>
<evidence type="ECO:0000313" key="2">
    <source>
        <dbReference type="EMBL" id="CAB3955744.1"/>
    </source>
</evidence>
<proteinExistence type="predicted"/>
<protein>
    <submittedName>
        <fullName evidence="2">Uncharacterized protein</fullName>
    </submittedName>
</protein>
<gene>
    <name evidence="2" type="ORF">LMG7053_04790</name>
</gene>
<organism evidence="2 3">
    <name type="scientific">Achromobacter ruhlandii</name>
    <dbReference type="NCBI Taxonomy" id="72557"/>
    <lineage>
        <taxon>Bacteria</taxon>
        <taxon>Pseudomonadati</taxon>
        <taxon>Pseudomonadota</taxon>
        <taxon>Betaproteobacteria</taxon>
        <taxon>Burkholderiales</taxon>
        <taxon>Alcaligenaceae</taxon>
        <taxon>Achromobacter</taxon>
    </lineage>
</organism>
<evidence type="ECO:0000256" key="1">
    <source>
        <dbReference type="SAM" id="Phobius"/>
    </source>
</evidence>
<sequence length="32" mass="3346">MNTALFILAGLCAAYLIGLIGDAAMALHRRNA</sequence>
<evidence type="ECO:0000313" key="3">
    <source>
        <dbReference type="Proteomes" id="UP000494161"/>
    </source>
</evidence>
<comment type="caution">
    <text evidence="2">The sequence shown here is derived from an EMBL/GenBank/DDBJ whole genome shotgun (WGS) entry which is preliminary data.</text>
</comment>